<dbReference type="SUPFAM" id="SSF55961">
    <property type="entry name" value="Bet v1-like"/>
    <property type="match status" value="1"/>
</dbReference>
<organism evidence="3 4">
    <name type="scientific">Microvirga terrae</name>
    <dbReference type="NCBI Taxonomy" id="2740529"/>
    <lineage>
        <taxon>Bacteria</taxon>
        <taxon>Pseudomonadati</taxon>
        <taxon>Pseudomonadota</taxon>
        <taxon>Alphaproteobacteria</taxon>
        <taxon>Hyphomicrobiales</taxon>
        <taxon>Methylobacteriaceae</taxon>
        <taxon>Microvirga</taxon>
    </lineage>
</organism>
<dbReference type="Pfam" id="PF08327">
    <property type="entry name" value="AHSA1"/>
    <property type="match status" value="1"/>
</dbReference>
<reference evidence="3" key="1">
    <citation type="submission" date="2022-08" db="EMBL/GenBank/DDBJ databases">
        <title>Microvirga terrae sp. nov., isolated from soil.</title>
        <authorList>
            <person name="Kim K.H."/>
            <person name="Seo Y.L."/>
            <person name="Kim J.M."/>
            <person name="Lee J.K."/>
            <person name="Han D.M."/>
            <person name="Jeon C.O."/>
        </authorList>
    </citation>
    <scope>NUCLEOTIDE SEQUENCE</scope>
    <source>
        <strain evidence="3">R24</strain>
        <plasmid evidence="3">pR24_1</plasmid>
    </source>
</reference>
<proteinExistence type="inferred from homology"/>
<protein>
    <submittedName>
        <fullName evidence="3">SRPBCC family protein</fullName>
    </submittedName>
</protein>
<dbReference type="InterPro" id="IPR023393">
    <property type="entry name" value="START-like_dom_sf"/>
</dbReference>
<dbReference type="Proteomes" id="UP001017257">
    <property type="component" value="Plasmid pR24_1"/>
</dbReference>
<gene>
    <name evidence="3" type="ORF">HPT29_026525</name>
</gene>
<dbReference type="InterPro" id="IPR013538">
    <property type="entry name" value="ASHA1/2-like_C"/>
</dbReference>
<dbReference type="CDD" id="cd07826">
    <property type="entry name" value="SRPBCC_CalC_Aha1-like_9"/>
    <property type="match status" value="1"/>
</dbReference>
<evidence type="ECO:0000256" key="1">
    <source>
        <dbReference type="ARBA" id="ARBA00006817"/>
    </source>
</evidence>
<geneLocation type="plasmid" evidence="3 4">
    <name>pR24_1</name>
</geneLocation>
<sequence length="167" mass="18738">MNRQASSVGGAQNRTSVERRWDRELVITRIFDAPPITVYRTWSQPELFQRWWMPKSVSGVSLLSCTMDVRTGGKYRLEFGTGGSDTMAFYGKYLEVVPNERIVWTNDEDEEGAVTTVTFEDHGGKTLLTFHEVYPSKEALEEALQGSAAALPEQLEQLDALLSGISE</sequence>
<comment type="similarity">
    <text evidence="1">Belongs to the AHA1 family.</text>
</comment>
<evidence type="ECO:0000313" key="3">
    <source>
        <dbReference type="EMBL" id="UVF22241.1"/>
    </source>
</evidence>
<keyword evidence="4" id="KW-1185">Reference proteome</keyword>
<name>A0ABY5RY91_9HYPH</name>
<accession>A0ABY5RY91</accession>
<dbReference type="Gene3D" id="3.30.530.20">
    <property type="match status" value="1"/>
</dbReference>
<keyword evidence="3" id="KW-0614">Plasmid</keyword>
<evidence type="ECO:0000313" key="4">
    <source>
        <dbReference type="Proteomes" id="UP001017257"/>
    </source>
</evidence>
<dbReference type="EMBL" id="CP102846">
    <property type="protein sequence ID" value="UVF22241.1"/>
    <property type="molecule type" value="Genomic_DNA"/>
</dbReference>
<feature type="domain" description="Activator of Hsp90 ATPase homologue 1/2-like C-terminal" evidence="2">
    <location>
        <begin position="32"/>
        <end position="162"/>
    </location>
</feature>
<evidence type="ECO:0000259" key="2">
    <source>
        <dbReference type="Pfam" id="PF08327"/>
    </source>
</evidence>
<dbReference type="RefSeq" id="WP_173945853.1">
    <property type="nucleotide sequence ID" value="NZ_CP102846.1"/>
</dbReference>